<evidence type="ECO:0000313" key="14">
    <source>
        <dbReference type="Proteomes" id="UP000777265"/>
    </source>
</evidence>
<keyword evidence="9 11" id="KW-0131">Cell cycle</keyword>
<comment type="caution">
    <text evidence="13">The sequence shown here is derived from an EMBL/GenBank/DDBJ whole genome shotgun (WGS) entry which is preliminary data.</text>
</comment>
<dbReference type="NCBIfam" id="TIGR00115">
    <property type="entry name" value="tig"/>
    <property type="match status" value="1"/>
</dbReference>
<dbReference type="InterPro" id="IPR036611">
    <property type="entry name" value="Trigger_fac_ribosome-bd_sf"/>
</dbReference>
<dbReference type="InterPro" id="IPR046357">
    <property type="entry name" value="PPIase_dom_sf"/>
</dbReference>
<dbReference type="GO" id="GO:0043335">
    <property type="term" value="P:protein unfolding"/>
    <property type="evidence" value="ECO:0007669"/>
    <property type="project" value="TreeGrafter"/>
</dbReference>
<evidence type="ECO:0000256" key="3">
    <source>
        <dbReference type="ARBA" id="ARBA00013194"/>
    </source>
</evidence>
<proteinExistence type="inferred from homology"/>
<dbReference type="GO" id="GO:0044183">
    <property type="term" value="F:protein folding chaperone"/>
    <property type="evidence" value="ECO:0007669"/>
    <property type="project" value="TreeGrafter"/>
</dbReference>
<dbReference type="InterPro" id="IPR027304">
    <property type="entry name" value="Trigger_fact/SurA_dom_sf"/>
</dbReference>
<dbReference type="GO" id="GO:0043022">
    <property type="term" value="F:ribosome binding"/>
    <property type="evidence" value="ECO:0007669"/>
    <property type="project" value="TreeGrafter"/>
</dbReference>
<evidence type="ECO:0000256" key="8">
    <source>
        <dbReference type="ARBA" id="ARBA00029986"/>
    </source>
</evidence>
<comment type="function">
    <text evidence="9">Involved in protein export. Acts as a chaperone by maintaining the newly synthesized protein in an open conformation. Functions as a peptidyl-prolyl cis-trans isomerase.</text>
</comment>
<evidence type="ECO:0000259" key="12">
    <source>
        <dbReference type="PROSITE" id="PS50059"/>
    </source>
</evidence>
<evidence type="ECO:0000256" key="1">
    <source>
        <dbReference type="ARBA" id="ARBA00000971"/>
    </source>
</evidence>
<dbReference type="Pfam" id="PF05698">
    <property type="entry name" value="Trigger_C"/>
    <property type="match status" value="1"/>
</dbReference>
<dbReference type="SUPFAM" id="SSF54534">
    <property type="entry name" value="FKBP-like"/>
    <property type="match status" value="1"/>
</dbReference>
<dbReference type="Pfam" id="PF05697">
    <property type="entry name" value="Trigger_N"/>
    <property type="match status" value="1"/>
</dbReference>
<dbReference type="EMBL" id="JAAYEE010000081">
    <property type="protein sequence ID" value="NLW34780.1"/>
    <property type="molecule type" value="Genomic_DNA"/>
</dbReference>
<dbReference type="GO" id="GO:0005737">
    <property type="term" value="C:cytoplasm"/>
    <property type="evidence" value="ECO:0007669"/>
    <property type="project" value="UniProtKB-SubCell"/>
</dbReference>
<organism evidence="13 14">
    <name type="scientific">Syntrophorhabdus aromaticivorans</name>
    <dbReference type="NCBI Taxonomy" id="328301"/>
    <lineage>
        <taxon>Bacteria</taxon>
        <taxon>Pseudomonadati</taxon>
        <taxon>Thermodesulfobacteriota</taxon>
        <taxon>Syntrophorhabdia</taxon>
        <taxon>Syntrophorhabdales</taxon>
        <taxon>Syntrophorhabdaceae</taxon>
        <taxon>Syntrophorhabdus</taxon>
    </lineage>
</organism>
<evidence type="ECO:0000256" key="11">
    <source>
        <dbReference type="RuleBase" id="RU003914"/>
    </source>
</evidence>
<protein>
    <recommendedName>
        <fullName evidence="4 9">Trigger factor</fullName>
        <shortName evidence="9">TF</shortName>
        <ecNumber evidence="3 9">5.2.1.8</ecNumber>
    </recommendedName>
    <alternativeName>
        <fullName evidence="8 9">PPIase</fullName>
    </alternativeName>
</protein>
<evidence type="ECO:0000313" key="13">
    <source>
        <dbReference type="EMBL" id="NLW34780.1"/>
    </source>
</evidence>
<dbReference type="PANTHER" id="PTHR30560:SF3">
    <property type="entry name" value="TRIGGER FACTOR-LIKE PROTEIN TIG, CHLOROPLASTIC"/>
    <property type="match status" value="1"/>
</dbReference>
<dbReference type="PANTHER" id="PTHR30560">
    <property type="entry name" value="TRIGGER FACTOR CHAPERONE AND PEPTIDYL-PROLYL CIS/TRANS ISOMERASE"/>
    <property type="match status" value="1"/>
</dbReference>
<dbReference type="EC" id="5.2.1.8" evidence="3 9"/>
<comment type="similarity">
    <text evidence="2 9 11">Belongs to the FKBP-type PPIase family. Tig subfamily.</text>
</comment>
<dbReference type="PIRSF" id="PIRSF003095">
    <property type="entry name" value="Trigger_factor"/>
    <property type="match status" value="1"/>
</dbReference>
<reference evidence="13" key="1">
    <citation type="journal article" date="2020" name="Biotechnol. Biofuels">
        <title>New insights from the biogas microbiome by comprehensive genome-resolved metagenomics of nearly 1600 species originating from multiple anaerobic digesters.</title>
        <authorList>
            <person name="Campanaro S."/>
            <person name="Treu L."/>
            <person name="Rodriguez-R L.M."/>
            <person name="Kovalovszki A."/>
            <person name="Ziels R.M."/>
            <person name="Maus I."/>
            <person name="Zhu X."/>
            <person name="Kougias P.G."/>
            <person name="Basile A."/>
            <person name="Luo G."/>
            <person name="Schluter A."/>
            <person name="Konstantinidis K.T."/>
            <person name="Angelidaki I."/>
        </authorList>
    </citation>
    <scope>NUCLEOTIDE SEQUENCE</scope>
    <source>
        <strain evidence="13">AS06rmzACSIP_7</strain>
    </source>
</reference>
<dbReference type="GO" id="GO:0051301">
    <property type="term" value="P:cell division"/>
    <property type="evidence" value="ECO:0007669"/>
    <property type="project" value="UniProtKB-KW"/>
</dbReference>
<dbReference type="InterPro" id="IPR008881">
    <property type="entry name" value="Trigger_fac_ribosome-bd_bac"/>
</dbReference>
<sequence>MNVAVETLDRVRKKVEVTIPEEKVTELRETIYGELKRQAKIKGFRPGKVPRSIITTYYKEYIDDELKKRMVQETMQDALLEAKIDPITEPAIDFIEEDGRSGYTLECEVIPEIELPSYAGIEVEVESINVSDEDVDKRIDGLQHMHAEMVPRVGDAKAQTGDFVVVKYQGYMNGKPVKGVGTEAYPLELGSTTLMPEFENALIGLGIGEERDVEITFPDDYPDKSIATKTIQFKVEIREIREKRLPEINDEFAKDLSFENMASLREGMAEEIRKEKETGRKRAVAQSIMDTLIKDTDIPVPKRLLEKRVTMMIGDTMARFKPDRLTAEEERNLEGNMRNEFAPRAEERIKGEMILAKIAEKEGIKVDDDDVSERMKKMAEDSRRSYAEVEKFYREYNLMDSLRSSVVEEKAIDFLRENAVIKEKA</sequence>
<keyword evidence="5 9" id="KW-0697">Rotamase</keyword>
<dbReference type="HAMAP" id="MF_00303">
    <property type="entry name" value="Trigger_factor_Tig"/>
    <property type="match status" value="1"/>
</dbReference>
<dbReference type="Proteomes" id="UP000777265">
    <property type="component" value="Unassembled WGS sequence"/>
</dbReference>
<dbReference type="InterPro" id="IPR001179">
    <property type="entry name" value="PPIase_FKBP_dom"/>
</dbReference>
<dbReference type="InterPro" id="IPR005215">
    <property type="entry name" value="Trig_fac"/>
</dbReference>
<dbReference type="Gene3D" id="3.10.50.40">
    <property type="match status" value="1"/>
</dbReference>
<dbReference type="GO" id="GO:0015031">
    <property type="term" value="P:protein transport"/>
    <property type="evidence" value="ECO:0007669"/>
    <property type="project" value="UniProtKB-UniRule"/>
</dbReference>
<dbReference type="Gene3D" id="3.30.70.1050">
    <property type="entry name" value="Trigger factor ribosome-binding domain"/>
    <property type="match status" value="1"/>
</dbReference>
<comment type="catalytic activity">
    <reaction evidence="1 9 10">
        <text>[protein]-peptidylproline (omega=180) = [protein]-peptidylproline (omega=0)</text>
        <dbReference type="Rhea" id="RHEA:16237"/>
        <dbReference type="Rhea" id="RHEA-COMP:10747"/>
        <dbReference type="Rhea" id="RHEA-COMP:10748"/>
        <dbReference type="ChEBI" id="CHEBI:83833"/>
        <dbReference type="ChEBI" id="CHEBI:83834"/>
        <dbReference type="EC" id="5.2.1.8"/>
    </reaction>
</comment>
<dbReference type="AlphaFoldDB" id="A0A971M2R9"/>
<evidence type="ECO:0000256" key="5">
    <source>
        <dbReference type="ARBA" id="ARBA00023110"/>
    </source>
</evidence>
<dbReference type="InterPro" id="IPR037041">
    <property type="entry name" value="Trigger_fac_C_sf"/>
</dbReference>
<keyword evidence="9 11" id="KW-0132">Cell division</keyword>
<keyword evidence="9" id="KW-0963">Cytoplasm</keyword>
<comment type="domain">
    <text evidence="9">Consists of 3 domains; the N-terminus binds the ribosome, the middle domain has PPIase activity, while the C-terminus has intrinsic chaperone activity on its own.</text>
</comment>
<evidence type="ECO:0000256" key="6">
    <source>
        <dbReference type="ARBA" id="ARBA00023186"/>
    </source>
</evidence>
<comment type="subcellular location">
    <subcellularLocation>
        <location evidence="9">Cytoplasm</location>
    </subcellularLocation>
    <text evidence="9">About half TF is bound to the ribosome near the polypeptide exit tunnel while the other half is free in the cytoplasm.</text>
</comment>
<accession>A0A971M2R9</accession>
<dbReference type="GO" id="GO:0051083">
    <property type="term" value="P:'de novo' cotranslational protein folding"/>
    <property type="evidence" value="ECO:0007669"/>
    <property type="project" value="TreeGrafter"/>
</dbReference>
<keyword evidence="6 9" id="KW-0143">Chaperone</keyword>
<evidence type="ECO:0000256" key="7">
    <source>
        <dbReference type="ARBA" id="ARBA00023235"/>
    </source>
</evidence>
<keyword evidence="7 9" id="KW-0413">Isomerase</keyword>
<reference evidence="13" key="2">
    <citation type="submission" date="2020-01" db="EMBL/GenBank/DDBJ databases">
        <authorList>
            <person name="Campanaro S."/>
        </authorList>
    </citation>
    <scope>NUCLEOTIDE SEQUENCE</scope>
    <source>
        <strain evidence="13">AS06rmzACSIP_7</strain>
    </source>
</reference>
<dbReference type="InterPro" id="IPR008880">
    <property type="entry name" value="Trigger_fac_C"/>
</dbReference>
<dbReference type="GO" id="GO:0003755">
    <property type="term" value="F:peptidyl-prolyl cis-trans isomerase activity"/>
    <property type="evidence" value="ECO:0007669"/>
    <property type="project" value="UniProtKB-UniRule"/>
</dbReference>
<dbReference type="PROSITE" id="PS50059">
    <property type="entry name" value="FKBP_PPIASE"/>
    <property type="match status" value="1"/>
</dbReference>
<dbReference type="Gene3D" id="1.10.3120.10">
    <property type="entry name" value="Trigger factor, C-terminal domain"/>
    <property type="match status" value="1"/>
</dbReference>
<evidence type="ECO:0000256" key="2">
    <source>
        <dbReference type="ARBA" id="ARBA00005464"/>
    </source>
</evidence>
<evidence type="ECO:0000256" key="4">
    <source>
        <dbReference type="ARBA" id="ARBA00016902"/>
    </source>
</evidence>
<name>A0A971M2R9_9BACT</name>
<dbReference type="SUPFAM" id="SSF109998">
    <property type="entry name" value="Triger factor/SurA peptide-binding domain-like"/>
    <property type="match status" value="1"/>
</dbReference>
<feature type="domain" description="PPIase FKBP-type" evidence="12">
    <location>
        <begin position="161"/>
        <end position="241"/>
    </location>
</feature>
<evidence type="ECO:0000256" key="10">
    <source>
        <dbReference type="PROSITE-ProRule" id="PRU00277"/>
    </source>
</evidence>
<dbReference type="Pfam" id="PF00254">
    <property type="entry name" value="FKBP_C"/>
    <property type="match status" value="1"/>
</dbReference>
<gene>
    <name evidence="9 13" type="primary">tig</name>
    <name evidence="13" type="ORF">GXY80_04755</name>
</gene>
<dbReference type="SUPFAM" id="SSF102735">
    <property type="entry name" value="Trigger factor ribosome-binding domain"/>
    <property type="match status" value="1"/>
</dbReference>
<evidence type="ECO:0000256" key="9">
    <source>
        <dbReference type="HAMAP-Rule" id="MF_00303"/>
    </source>
</evidence>